<evidence type="ECO:0000256" key="1">
    <source>
        <dbReference type="PROSITE-ProRule" id="PRU00110"/>
    </source>
</evidence>
<dbReference type="EMBL" id="JACHID010000011">
    <property type="protein sequence ID" value="MBB5022502.1"/>
    <property type="molecule type" value="Genomic_DNA"/>
</dbReference>
<dbReference type="InterPro" id="IPR008207">
    <property type="entry name" value="Sig_transdc_His_kin_Hpt_dom"/>
</dbReference>
<reference evidence="5 6" key="1">
    <citation type="submission" date="2020-08" db="EMBL/GenBank/DDBJ databases">
        <title>Genomic Encyclopedia of Type Strains, Phase IV (KMG-IV): sequencing the most valuable type-strain genomes for metagenomic binning, comparative biology and taxonomic classification.</title>
        <authorList>
            <person name="Goeker M."/>
        </authorList>
    </citation>
    <scope>NUCLEOTIDE SEQUENCE [LARGE SCALE GENOMIC DNA]</scope>
    <source>
        <strain evidence="5 6">DSM 22071</strain>
    </source>
</reference>
<dbReference type="CDD" id="cd00088">
    <property type="entry name" value="HPT"/>
    <property type="match status" value="1"/>
</dbReference>
<proteinExistence type="predicted"/>
<accession>A0A7W8DHL6</accession>
<comment type="caution">
    <text evidence="5">The sequence shown here is derived from an EMBL/GenBank/DDBJ whole genome shotgun (WGS) entry which is preliminary data.</text>
</comment>
<evidence type="ECO:0000259" key="4">
    <source>
        <dbReference type="PROSITE" id="PS50894"/>
    </source>
</evidence>
<dbReference type="GO" id="GO:0004672">
    <property type="term" value="F:protein kinase activity"/>
    <property type="evidence" value="ECO:0007669"/>
    <property type="project" value="UniProtKB-ARBA"/>
</dbReference>
<dbReference type="Pfam" id="PF01627">
    <property type="entry name" value="Hpt"/>
    <property type="match status" value="1"/>
</dbReference>
<feature type="modified residue" description="Phosphohistidine" evidence="1">
    <location>
        <position position="55"/>
    </location>
</feature>
<dbReference type="Gene3D" id="1.20.120.160">
    <property type="entry name" value="HPT domain"/>
    <property type="match status" value="1"/>
</dbReference>
<dbReference type="AlphaFoldDB" id="A0A7W8DHL6"/>
<dbReference type="InterPro" id="IPR001789">
    <property type="entry name" value="Sig_transdc_resp-reg_receiver"/>
</dbReference>
<dbReference type="InterPro" id="IPR011006">
    <property type="entry name" value="CheY-like_superfamily"/>
</dbReference>
<protein>
    <submittedName>
        <fullName evidence="5">Chemotaxis protein histidine kinase CheA</fullName>
    </submittedName>
</protein>
<evidence type="ECO:0000256" key="2">
    <source>
        <dbReference type="PROSITE-ProRule" id="PRU00169"/>
    </source>
</evidence>
<dbReference type="PROSITE" id="PS50894">
    <property type="entry name" value="HPT"/>
    <property type="match status" value="1"/>
</dbReference>
<dbReference type="SUPFAM" id="SSF52172">
    <property type="entry name" value="CheY-like"/>
    <property type="match status" value="1"/>
</dbReference>
<feature type="domain" description="Response regulatory" evidence="3">
    <location>
        <begin position="136"/>
        <end position="250"/>
    </location>
</feature>
<dbReference type="GO" id="GO:0000160">
    <property type="term" value="P:phosphorelay signal transduction system"/>
    <property type="evidence" value="ECO:0007669"/>
    <property type="project" value="InterPro"/>
</dbReference>
<keyword evidence="6" id="KW-1185">Reference proteome</keyword>
<dbReference type="SMART" id="SM00073">
    <property type="entry name" value="HPT"/>
    <property type="match status" value="1"/>
</dbReference>
<dbReference type="Gene3D" id="3.40.50.2300">
    <property type="match status" value="1"/>
</dbReference>
<dbReference type="RefSeq" id="WP_183733124.1">
    <property type="nucleotide sequence ID" value="NZ_JACHID010000011.1"/>
</dbReference>
<dbReference type="SUPFAM" id="SSF47226">
    <property type="entry name" value="Histidine-containing phosphotransfer domain, HPT domain"/>
    <property type="match status" value="1"/>
</dbReference>
<evidence type="ECO:0000313" key="5">
    <source>
        <dbReference type="EMBL" id="MBB5022502.1"/>
    </source>
</evidence>
<dbReference type="CDD" id="cd00156">
    <property type="entry name" value="REC"/>
    <property type="match status" value="1"/>
</dbReference>
<organism evidence="5 6">
    <name type="scientific">Desulfurispira natronophila</name>
    <dbReference type="NCBI Taxonomy" id="682562"/>
    <lineage>
        <taxon>Bacteria</taxon>
        <taxon>Pseudomonadati</taxon>
        <taxon>Chrysiogenota</taxon>
        <taxon>Chrysiogenia</taxon>
        <taxon>Chrysiogenales</taxon>
        <taxon>Chrysiogenaceae</taxon>
        <taxon>Desulfurispira</taxon>
    </lineage>
</organism>
<dbReference type="PROSITE" id="PS50110">
    <property type="entry name" value="RESPONSE_REGULATORY"/>
    <property type="match status" value="1"/>
</dbReference>
<evidence type="ECO:0000259" key="3">
    <source>
        <dbReference type="PROSITE" id="PS50110"/>
    </source>
</evidence>
<keyword evidence="1" id="KW-0597">Phosphoprotein</keyword>
<feature type="domain" description="HPt" evidence="4">
    <location>
        <begin position="8"/>
        <end position="109"/>
    </location>
</feature>
<keyword evidence="5" id="KW-0808">Transferase</keyword>
<keyword evidence="5" id="KW-0418">Kinase</keyword>
<dbReference type="InterPro" id="IPR036641">
    <property type="entry name" value="HPT_dom_sf"/>
</dbReference>
<name>A0A7W8DHL6_9BACT</name>
<dbReference type="PANTHER" id="PTHR43395">
    <property type="entry name" value="SENSOR HISTIDINE KINASE CHEA"/>
    <property type="match status" value="1"/>
</dbReference>
<comment type="caution">
    <text evidence="2">Lacks conserved residue(s) required for the propagation of feature annotation.</text>
</comment>
<dbReference type="InterPro" id="IPR051315">
    <property type="entry name" value="Bact_Chemotaxis_CheA"/>
</dbReference>
<evidence type="ECO:0000313" key="6">
    <source>
        <dbReference type="Proteomes" id="UP000528322"/>
    </source>
</evidence>
<sequence>MSTPHDSYAAMLEQLRQEFVQDLPDRLEQMESMALQLEQNPEDARSFEELYRQVHSLKGVGGTLGIPHITTTCHQWEGLLQEDSAHQQSTFVDLALKYIDVLARIGQVVQEGSGDFQLCEEELDKLRRYHLQERYAVLIAESSRMMKSLFQITLQDLPLHLTVVDSGLEALERLVHNRYHLAVLGGELKELNGTAVAAALRTSTGRNRDIPLVLVTSSEPRIPDVTIEHVLKRDKALADNLKTLMPKLLR</sequence>
<gene>
    <name evidence="5" type="ORF">HNR37_001839</name>
</gene>
<dbReference type="Proteomes" id="UP000528322">
    <property type="component" value="Unassembled WGS sequence"/>
</dbReference>
<dbReference type="PANTHER" id="PTHR43395:SF10">
    <property type="entry name" value="CHEMOTAXIS PROTEIN CHEA"/>
    <property type="match status" value="1"/>
</dbReference>